<protein>
    <submittedName>
        <fullName evidence="2">Uncharacterized protein</fullName>
    </submittedName>
</protein>
<dbReference type="Gramene" id="PRQ19748">
    <property type="protein sequence ID" value="PRQ19748"/>
    <property type="gene ID" value="RchiOBHm_Chr7g0220641"/>
</dbReference>
<sequence>MDGGYSKINIIHRQNSRSMDFSDLGSKTESESNLQIKDKIDYTSSNKQEDDEMQHQERKFGNGNGSHVVLKRNCSVSSSSSGFQTAVKGAISSMRRSSSTVSERYSRIHDQSVTCIDHHDGDEEGDWGTTTRSNRKRHNGGKILKACEVYKRTFLNSWGAFHFFQDVPSSPTQVQQNRVGIGHYDNPKQKARSNRKRKSVAIKALK</sequence>
<evidence type="ECO:0000313" key="2">
    <source>
        <dbReference type="EMBL" id="PRQ19748.1"/>
    </source>
</evidence>
<evidence type="ECO:0000313" key="3">
    <source>
        <dbReference type="Proteomes" id="UP000238479"/>
    </source>
</evidence>
<dbReference type="OrthoDB" id="1931397at2759"/>
<dbReference type="Proteomes" id="UP000238479">
    <property type="component" value="Chromosome 7"/>
</dbReference>
<feature type="compositionally biased region" description="Basic residues" evidence="1">
    <location>
        <begin position="189"/>
        <end position="206"/>
    </location>
</feature>
<feature type="region of interest" description="Disordered" evidence="1">
    <location>
        <begin position="182"/>
        <end position="206"/>
    </location>
</feature>
<dbReference type="PANTHER" id="PTHR38386">
    <property type="entry name" value="OS05G0426900 PROTEIN"/>
    <property type="match status" value="1"/>
</dbReference>
<reference evidence="2 3" key="1">
    <citation type="journal article" date="2018" name="Nat. Genet.">
        <title>The Rosa genome provides new insights in the design of modern roses.</title>
        <authorList>
            <person name="Bendahmane M."/>
        </authorList>
    </citation>
    <scope>NUCLEOTIDE SEQUENCE [LARGE SCALE GENOMIC DNA]</scope>
    <source>
        <strain evidence="3">cv. Old Blush</strain>
    </source>
</reference>
<feature type="region of interest" description="Disordered" evidence="1">
    <location>
        <begin position="16"/>
        <end position="65"/>
    </location>
</feature>
<name>A0A2P6PCU5_ROSCH</name>
<evidence type="ECO:0000256" key="1">
    <source>
        <dbReference type="SAM" id="MobiDB-lite"/>
    </source>
</evidence>
<dbReference type="OMA" id="EKYCRIH"/>
<keyword evidence="3" id="KW-1185">Reference proteome</keyword>
<dbReference type="EMBL" id="PDCK01000045">
    <property type="protein sequence ID" value="PRQ19748.1"/>
    <property type="molecule type" value="Genomic_DNA"/>
</dbReference>
<feature type="compositionally biased region" description="Polar residues" evidence="1">
    <location>
        <begin position="16"/>
        <end position="25"/>
    </location>
</feature>
<accession>A0A2P6PCU5</accession>
<comment type="caution">
    <text evidence="2">The sequence shown here is derived from an EMBL/GenBank/DDBJ whole genome shotgun (WGS) entry which is preliminary data.</text>
</comment>
<feature type="region of interest" description="Disordered" evidence="1">
    <location>
        <begin position="116"/>
        <end position="137"/>
    </location>
</feature>
<feature type="compositionally biased region" description="Basic and acidic residues" evidence="1">
    <location>
        <begin position="26"/>
        <end position="41"/>
    </location>
</feature>
<dbReference type="AlphaFoldDB" id="A0A2P6PCU5"/>
<gene>
    <name evidence="2" type="ORF">RchiOBHm_Chr7g0220641</name>
</gene>
<organism evidence="2 3">
    <name type="scientific">Rosa chinensis</name>
    <name type="common">China rose</name>
    <dbReference type="NCBI Taxonomy" id="74649"/>
    <lineage>
        <taxon>Eukaryota</taxon>
        <taxon>Viridiplantae</taxon>
        <taxon>Streptophyta</taxon>
        <taxon>Embryophyta</taxon>
        <taxon>Tracheophyta</taxon>
        <taxon>Spermatophyta</taxon>
        <taxon>Magnoliopsida</taxon>
        <taxon>eudicotyledons</taxon>
        <taxon>Gunneridae</taxon>
        <taxon>Pentapetalae</taxon>
        <taxon>rosids</taxon>
        <taxon>fabids</taxon>
        <taxon>Rosales</taxon>
        <taxon>Rosaceae</taxon>
        <taxon>Rosoideae</taxon>
        <taxon>Rosoideae incertae sedis</taxon>
        <taxon>Rosa</taxon>
    </lineage>
</organism>
<proteinExistence type="predicted"/>
<dbReference type="PANTHER" id="PTHR38386:SF6">
    <property type="entry name" value="OS05G0426900 PROTEIN"/>
    <property type="match status" value="1"/>
</dbReference>